<dbReference type="Proteomes" id="UP000015464">
    <property type="component" value="Unassembled WGS sequence"/>
</dbReference>
<dbReference type="GO" id="GO:0071014">
    <property type="term" value="C:post-mRNA release spliceosomal complex"/>
    <property type="evidence" value="ECO:0007669"/>
    <property type="project" value="EnsemblFungi"/>
</dbReference>
<dbReference type="PANTHER" id="PTHR10887:SF5">
    <property type="entry name" value="RNA HELICASE AQUARIUS"/>
    <property type="match status" value="1"/>
</dbReference>
<dbReference type="InterPro" id="IPR041679">
    <property type="entry name" value="DNA2/NAM7-like_C"/>
</dbReference>
<evidence type="ECO:0000313" key="4">
    <source>
        <dbReference type="Proteomes" id="UP000015464"/>
    </source>
</evidence>
<evidence type="ECO:0000313" key="3">
    <source>
        <dbReference type="EMBL" id="EPY54290.1"/>
    </source>
</evidence>
<evidence type="ECO:0000259" key="1">
    <source>
        <dbReference type="Pfam" id="PF13087"/>
    </source>
</evidence>
<dbReference type="RefSeq" id="XP_013021897.1">
    <property type="nucleotide sequence ID" value="XM_013166443.1"/>
</dbReference>
<feature type="domain" description="DNA2/NAM7 helicase-like C-terminal" evidence="1">
    <location>
        <begin position="1016"/>
        <end position="1179"/>
    </location>
</feature>
<dbReference type="PANTHER" id="PTHR10887">
    <property type="entry name" value="DNA2/NAM7 HELICASE FAMILY"/>
    <property type="match status" value="1"/>
</dbReference>
<dbReference type="Pfam" id="PF16399">
    <property type="entry name" value="Aquarius_N_1st"/>
    <property type="match status" value="1"/>
</dbReference>
<dbReference type="InterPro" id="IPR032174">
    <property type="entry name" value="Aquarius_N"/>
</dbReference>
<proteinExistence type="predicted"/>
<dbReference type="Gene3D" id="3.40.50.300">
    <property type="entry name" value="P-loop containing nucleotide triphosphate hydrolases"/>
    <property type="match status" value="2"/>
</dbReference>
<dbReference type="AlphaFoldDB" id="S9W8S1"/>
<dbReference type="eggNOG" id="KOG1806">
    <property type="taxonomic scope" value="Eukaryota"/>
</dbReference>
<feature type="domain" description="RNA helicase aquarius N-terminal" evidence="2">
    <location>
        <begin position="20"/>
        <end position="384"/>
    </location>
</feature>
<dbReference type="STRING" id="653667.S9W8S1"/>
<gene>
    <name evidence="3" type="ORF">SPOG_04182</name>
</gene>
<dbReference type="InterPro" id="IPR045055">
    <property type="entry name" value="DNA2/NAM7-like"/>
</dbReference>
<evidence type="ECO:0000259" key="2">
    <source>
        <dbReference type="Pfam" id="PF16399"/>
    </source>
</evidence>
<name>S9W8S1_SCHCR</name>
<dbReference type="OMA" id="YRVWLDC"/>
<protein>
    <submittedName>
        <fullName evidence="3">Complexed with Cdc5 protein Cwf11</fullName>
    </submittedName>
</protein>
<accession>S9W8S1</accession>
<dbReference type="InterPro" id="IPR027417">
    <property type="entry name" value="P-loop_NTPase"/>
</dbReference>
<dbReference type="GO" id="GO:0005684">
    <property type="term" value="C:U2-type spliceosomal complex"/>
    <property type="evidence" value="ECO:0007669"/>
    <property type="project" value="EnsemblFungi"/>
</dbReference>
<dbReference type="EMBL" id="KE546988">
    <property type="protein sequence ID" value="EPY54290.1"/>
    <property type="molecule type" value="Genomic_DNA"/>
</dbReference>
<dbReference type="Pfam" id="PF13087">
    <property type="entry name" value="AAA_12"/>
    <property type="match status" value="1"/>
</dbReference>
<dbReference type="GeneID" id="25038495"/>
<reference evidence="3 4" key="1">
    <citation type="journal article" date="2011" name="Science">
        <title>Comparative functional genomics of the fission yeasts.</title>
        <authorList>
            <person name="Rhind N."/>
            <person name="Chen Z."/>
            <person name="Yassour M."/>
            <person name="Thompson D.A."/>
            <person name="Haas B.J."/>
            <person name="Habib N."/>
            <person name="Wapinski I."/>
            <person name="Roy S."/>
            <person name="Lin M.F."/>
            <person name="Heiman D.I."/>
            <person name="Young S.K."/>
            <person name="Furuya K."/>
            <person name="Guo Y."/>
            <person name="Pidoux A."/>
            <person name="Chen H.M."/>
            <person name="Robbertse B."/>
            <person name="Goldberg J.M."/>
            <person name="Aoki K."/>
            <person name="Bayne E.H."/>
            <person name="Berlin A.M."/>
            <person name="Desjardins C.A."/>
            <person name="Dobbs E."/>
            <person name="Dukaj L."/>
            <person name="Fan L."/>
            <person name="FitzGerald M.G."/>
            <person name="French C."/>
            <person name="Gujja S."/>
            <person name="Hansen K."/>
            <person name="Keifenheim D."/>
            <person name="Levin J.Z."/>
            <person name="Mosher R.A."/>
            <person name="Mueller C.A."/>
            <person name="Pfiffner J."/>
            <person name="Priest M."/>
            <person name="Russ C."/>
            <person name="Smialowska A."/>
            <person name="Swoboda P."/>
            <person name="Sykes S.M."/>
            <person name="Vaughn M."/>
            <person name="Vengrova S."/>
            <person name="Yoder R."/>
            <person name="Zeng Q."/>
            <person name="Allshire R."/>
            <person name="Baulcombe D."/>
            <person name="Birren B.W."/>
            <person name="Brown W."/>
            <person name="Ekwall K."/>
            <person name="Kellis M."/>
            <person name="Leatherwood J."/>
            <person name="Levin H."/>
            <person name="Margalit H."/>
            <person name="Martienssen R."/>
            <person name="Nieduszynski C.A."/>
            <person name="Spatafora J.W."/>
            <person name="Friedman N."/>
            <person name="Dalgaard J.Z."/>
            <person name="Baumann P."/>
            <person name="Niki H."/>
            <person name="Regev A."/>
            <person name="Nusbaum C."/>
        </authorList>
    </citation>
    <scope>NUCLEOTIDE SEQUENCE [LARGE SCALE GENOMIC DNA]</scope>
    <source>
        <strain evidence="4">OY26 / ATCC MYA-4695 / CBS 11777 / NBRC 106824 / NRRL Y48691</strain>
    </source>
</reference>
<dbReference type="GO" id="GO:0000974">
    <property type="term" value="C:Prp19 complex"/>
    <property type="evidence" value="ECO:0007669"/>
    <property type="project" value="EnsemblFungi"/>
</dbReference>
<organism evidence="3 4">
    <name type="scientific">Schizosaccharomyces cryophilus (strain OY26 / ATCC MYA-4695 / CBS 11777 / NBRC 106824 / NRRL Y48691)</name>
    <name type="common">Fission yeast</name>
    <dbReference type="NCBI Taxonomy" id="653667"/>
    <lineage>
        <taxon>Eukaryota</taxon>
        <taxon>Fungi</taxon>
        <taxon>Dikarya</taxon>
        <taxon>Ascomycota</taxon>
        <taxon>Taphrinomycotina</taxon>
        <taxon>Schizosaccharomycetes</taxon>
        <taxon>Schizosaccharomycetales</taxon>
        <taxon>Schizosaccharomycetaceae</taxon>
        <taxon>Schizosaccharomyces</taxon>
    </lineage>
</organism>
<sequence length="1272" mass="146768">MVMSKHARKRIEGFINLSWGKNHEKHYDVGMLENVYSELLNEKNPIDLLKVLDDSSFFENFLWPAVTDHMPLVQVQLLCLMITHKASSNPSILKDLDSSKFNALFDHVIRISYNENLHNSFCLVRFITLCVESLHVSHVKKLIYPLTNISILDFLESHEKVDRIFSTVKAYRKAYLSYKQKLPEILQQNPNHTIYSGWLHQILMKSNLLLQENTEQANLKPLLTVLGLCLTFLSAFPTRRFSHLVITDSCFDVFSHTSLFYHTSTLFQSLTDSLRSSLRYPYDNAKGIDLSEKQIMQRDEQLYHSLQTTLFTFYQDRLQNLLYFPHSWFQKRENLEKITNSLTYDDLKSLCQKCYLRTSFPQKYPIKLSSSFLKELFVSTFEKHEQNLFLNSTDDIIHISLDDLFFQERILTESQELSVPFRRFQGYQNQNLSISTFFQRNMRTLYDDLCKKVASEISFMCNHSPLKGSATHQSHNTIVSIKRCRVQKVAPPLVGEIYPQYIHCKVDLDTERKKDIFTLIQENSFVCLLSIADFKQQKRSSQGLETCTKIAFGRPFKEHDDSEVKEGKDINFKNVNIYLDPLFYSNKVEKEGFIPETMDFNYMITISSSVKDTWNEILANRLLLKKTGNFPRWLVDCFLGFGAPNLVTFPNVGSNDITFKDIVSSRMQLEKLFTDAIINLNNLADPISIRYQQGKTLIETKVDEYPNTSIPKKASFNDEQCFAILNSLQPGLTLVNGPSQTGKHTLVCKILETLTKNFQDKRSLVICKSRDSLNKLFHIMEQANCFDEGRILCLNGQSNGNEYNLYGTIKYLISKLPYLLTEVDRLASSMNAVGAYGSNPETALYFYDAFVRPAWNNFYKLASASDDQTLWGIFPFKAFFGERLNEAPDNTSRVIDKAMLFYSEITHLFMTIRDVQPYTFFKRPVDCEVYALCQQANIIGSTWKEILKHLPVLSEKGFSFSNLIVLDSESISEYTIVKLLTCNESKSGLQRLVCIGDDKTSSYSNSKLWDTQNSSFSEKLRQFGVFCYQLKTKYNIRKPIGELIDWQYNTQFQYVDTTDTNVCLYGNSGFVNEYQFIDVGPFKGAKENEVKKGNKQNLGEAEYAVAIYQYMRMLGYPADEIGICTLHESQVPLLREILNVRCSNNSLFGLPLFVKSVKNLKEHVKYMIFTTVSSETIPKEWSLGAFTKAISCSRYGLYVLCCRELLEKAVHLGPLRDKALATPEKLLLTTGELYPKSHKIEDDVEKFEIEDLMHLSSYVVEMTKKKLQIMNS</sequence>
<dbReference type="HOGENOM" id="CLU_001195_0_0_1"/>
<dbReference type="OrthoDB" id="1879at2759"/>
<dbReference type="SUPFAM" id="SSF52540">
    <property type="entry name" value="P-loop containing nucleoside triphosphate hydrolases"/>
    <property type="match status" value="1"/>
</dbReference>
<dbReference type="GO" id="GO:0071013">
    <property type="term" value="C:catalytic step 2 spliceosome"/>
    <property type="evidence" value="ECO:0007669"/>
    <property type="project" value="TreeGrafter"/>
</dbReference>
<keyword evidence="4" id="KW-1185">Reference proteome</keyword>
<dbReference type="GO" id="GO:0003729">
    <property type="term" value="F:mRNA binding"/>
    <property type="evidence" value="ECO:0007669"/>
    <property type="project" value="TreeGrafter"/>
</dbReference>